<sequence length="78" mass="8424">VWVLHPSPRLCGGGEYIKRDRFHSPAARSKTSRAPWLVPVIPAPGEAEAGGSLELGSSRLQGSETRSLFIQPCARDPD</sequence>
<protein>
    <submittedName>
        <fullName evidence="2">Uncharacterized protein</fullName>
    </submittedName>
</protein>
<organism evidence="2 3">
    <name type="scientific">Chelonoidis abingdonii</name>
    <name type="common">Abingdon island giant tortoise</name>
    <name type="synonym">Testudo abingdonii</name>
    <dbReference type="NCBI Taxonomy" id="106734"/>
    <lineage>
        <taxon>Eukaryota</taxon>
        <taxon>Metazoa</taxon>
        <taxon>Chordata</taxon>
        <taxon>Craniata</taxon>
        <taxon>Vertebrata</taxon>
        <taxon>Euteleostomi</taxon>
        <taxon>Archelosauria</taxon>
        <taxon>Testudinata</taxon>
        <taxon>Testudines</taxon>
        <taxon>Cryptodira</taxon>
        <taxon>Durocryptodira</taxon>
        <taxon>Testudinoidea</taxon>
        <taxon>Testudinidae</taxon>
        <taxon>Chelonoidis</taxon>
    </lineage>
</organism>
<dbReference type="Proteomes" id="UP000694404">
    <property type="component" value="Unplaced"/>
</dbReference>
<feature type="region of interest" description="Disordered" evidence="1">
    <location>
        <begin position="49"/>
        <end position="78"/>
    </location>
</feature>
<evidence type="ECO:0000313" key="3">
    <source>
        <dbReference type="Proteomes" id="UP000694404"/>
    </source>
</evidence>
<reference evidence="2" key="1">
    <citation type="submission" date="2025-08" db="UniProtKB">
        <authorList>
            <consortium name="Ensembl"/>
        </authorList>
    </citation>
    <scope>IDENTIFICATION</scope>
</reference>
<dbReference type="Ensembl" id="ENSCABT00000008659.1">
    <property type="protein sequence ID" value="ENSCABP00000007912.1"/>
    <property type="gene ID" value="ENSCABG00000005961.1"/>
</dbReference>
<name>A0A8C0GF51_CHEAB</name>
<accession>A0A8C0GF51</accession>
<dbReference type="GeneTree" id="ENSGT00980000199940"/>
<feature type="compositionally biased region" description="Low complexity" evidence="1">
    <location>
        <begin position="49"/>
        <end position="64"/>
    </location>
</feature>
<reference evidence="2" key="2">
    <citation type="submission" date="2025-09" db="UniProtKB">
        <authorList>
            <consortium name="Ensembl"/>
        </authorList>
    </citation>
    <scope>IDENTIFICATION</scope>
</reference>
<evidence type="ECO:0000256" key="1">
    <source>
        <dbReference type="SAM" id="MobiDB-lite"/>
    </source>
</evidence>
<proteinExistence type="predicted"/>
<dbReference type="AlphaFoldDB" id="A0A8C0GF51"/>
<keyword evidence="3" id="KW-1185">Reference proteome</keyword>
<evidence type="ECO:0000313" key="2">
    <source>
        <dbReference type="Ensembl" id="ENSCABP00000007912.1"/>
    </source>
</evidence>